<sequence length="402" mass="41065">MRFSSSLVALVSAVPLLVSGAPARFYGKRAASDILVFKFADVLEQLESEFYKQALAKFQDSDFVAAGFPSSQVPIEQFKVIQSDEATHSTVLQAALKSFGETPITNCRFNFAPALGDVATMAATARVVEAVGVGAYLGGATLLTDPVLLTSAASILTVEARHQTVLNILSQTGSAVFSPFDLALTPSEVLALAGPFFDGACDLGIPANPALALTNTGVVAPGTRLTFSADALNGSVDTNTLFCQMLIPGQFASIPLPFNDCVVPSDINGAVAIFITSDGQPLINNVRDRATTQLIAGPALAFIDTAPQMLGQLARLNFNLVGGADGAAIPVATSTSTRTISPVEASSVLASATPVATPAAPEGASSGVSVTPADASVPSTANTNTGLSADGAITVNGWTNVD</sequence>
<accession>A0A8S0WAT2</accession>
<dbReference type="CDD" id="cd00657">
    <property type="entry name" value="Ferritin_like"/>
    <property type="match status" value="1"/>
</dbReference>
<dbReference type="Pfam" id="PF13668">
    <property type="entry name" value="Ferritin_2"/>
    <property type="match status" value="1"/>
</dbReference>
<feature type="chain" id="PRO_5035840409" description="Ferritin-like domain-containing protein" evidence="2">
    <location>
        <begin position="21"/>
        <end position="402"/>
    </location>
</feature>
<evidence type="ECO:0000256" key="2">
    <source>
        <dbReference type="SAM" id="SignalP"/>
    </source>
</evidence>
<dbReference type="OrthoDB" id="1001765at2759"/>
<evidence type="ECO:0000313" key="4">
    <source>
        <dbReference type="Proteomes" id="UP000467700"/>
    </source>
</evidence>
<feature type="compositionally biased region" description="Polar residues" evidence="1">
    <location>
        <begin position="377"/>
        <end position="387"/>
    </location>
</feature>
<organism evidence="3 4">
    <name type="scientific">Cyclocybe aegerita</name>
    <name type="common">Black poplar mushroom</name>
    <name type="synonym">Agrocybe aegerita</name>
    <dbReference type="NCBI Taxonomy" id="1973307"/>
    <lineage>
        <taxon>Eukaryota</taxon>
        <taxon>Fungi</taxon>
        <taxon>Dikarya</taxon>
        <taxon>Basidiomycota</taxon>
        <taxon>Agaricomycotina</taxon>
        <taxon>Agaricomycetes</taxon>
        <taxon>Agaricomycetidae</taxon>
        <taxon>Agaricales</taxon>
        <taxon>Agaricineae</taxon>
        <taxon>Bolbitiaceae</taxon>
        <taxon>Cyclocybe</taxon>
    </lineage>
</organism>
<gene>
    <name evidence="3" type="ORF">AAE3_LOCUS11286</name>
</gene>
<feature type="region of interest" description="Disordered" evidence="1">
    <location>
        <begin position="358"/>
        <end position="389"/>
    </location>
</feature>
<feature type="signal peptide" evidence="2">
    <location>
        <begin position="1"/>
        <end position="20"/>
    </location>
</feature>
<protein>
    <recommendedName>
        <fullName evidence="5">Ferritin-like domain-containing protein</fullName>
    </recommendedName>
</protein>
<keyword evidence="4" id="KW-1185">Reference proteome</keyword>
<dbReference type="Proteomes" id="UP000467700">
    <property type="component" value="Unassembled WGS sequence"/>
</dbReference>
<dbReference type="InterPro" id="IPR009078">
    <property type="entry name" value="Ferritin-like_SF"/>
</dbReference>
<reference evidence="3 4" key="1">
    <citation type="submission" date="2020-01" db="EMBL/GenBank/DDBJ databases">
        <authorList>
            <person name="Gupta K D."/>
        </authorList>
    </citation>
    <scope>NUCLEOTIDE SEQUENCE [LARGE SCALE GENOMIC DNA]</scope>
</reference>
<evidence type="ECO:0008006" key="5">
    <source>
        <dbReference type="Google" id="ProtNLM"/>
    </source>
</evidence>
<proteinExistence type="predicted"/>
<evidence type="ECO:0000256" key="1">
    <source>
        <dbReference type="SAM" id="MobiDB-lite"/>
    </source>
</evidence>
<keyword evidence="2" id="KW-0732">Signal</keyword>
<dbReference type="EMBL" id="CACVBS010000073">
    <property type="protein sequence ID" value="CAA7269008.1"/>
    <property type="molecule type" value="Genomic_DNA"/>
</dbReference>
<evidence type="ECO:0000313" key="3">
    <source>
        <dbReference type="EMBL" id="CAA7269008.1"/>
    </source>
</evidence>
<comment type="caution">
    <text evidence="3">The sequence shown here is derived from an EMBL/GenBank/DDBJ whole genome shotgun (WGS) entry which is preliminary data.</text>
</comment>
<dbReference type="AlphaFoldDB" id="A0A8S0WAT2"/>
<name>A0A8S0WAT2_CYCAE</name>
<dbReference type="SUPFAM" id="SSF47240">
    <property type="entry name" value="Ferritin-like"/>
    <property type="match status" value="1"/>
</dbReference>